<comment type="catalytic activity">
    <reaction evidence="14 15">
        <text>pyruvate + ATP + H2O = phosphoenolpyruvate + AMP + phosphate + 2 H(+)</text>
        <dbReference type="Rhea" id="RHEA:11364"/>
        <dbReference type="ChEBI" id="CHEBI:15361"/>
        <dbReference type="ChEBI" id="CHEBI:15377"/>
        <dbReference type="ChEBI" id="CHEBI:15378"/>
        <dbReference type="ChEBI" id="CHEBI:30616"/>
        <dbReference type="ChEBI" id="CHEBI:43474"/>
        <dbReference type="ChEBI" id="CHEBI:58702"/>
        <dbReference type="ChEBI" id="CHEBI:456215"/>
        <dbReference type="EC" id="2.7.9.2"/>
    </reaction>
</comment>
<dbReference type="Pfam" id="PF02896">
    <property type="entry name" value="PEP-utilizers_C"/>
    <property type="match status" value="1"/>
</dbReference>
<dbReference type="SUPFAM" id="SSF52009">
    <property type="entry name" value="Phosphohistidine domain"/>
    <property type="match status" value="1"/>
</dbReference>
<dbReference type="Pfam" id="PF01326">
    <property type="entry name" value="PPDK_N"/>
    <property type="match status" value="1"/>
</dbReference>
<evidence type="ECO:0000256" key="4">
    <source>
        <dbReference type="ARBA" id="ARBA00007837"/>
    </source>
</evidence>
<dbReference type="PRINTS" id="PR01736">
    <property type="entry name" value="PHPHTRNFRASE"/>
</dbReference>
<dbReference type="PROSITE" id="PS00370">
    <property type="entry name" value="PEP_ENZYMES_PHOS_SITE"/>
    <property type="match status" value="1"/>
</dbReference>
<dbReference type="RefSeq" id="WP_163382869.1">
    <property type="nucleotide sequence ID" value="NZ_JAUFQS010000047.1"/>
</dbReference>
<organism evidence="19 20">
    <name type="scientific">Cyclobacterium jeungdonense</name>
    <dbReference type="NCBI Taxonomy" id="708087"/>
    <lineage>
        <taxon>Bacteria</taxon>
        <taxon>Pseudomonadati</taxon>
        <taxon>Bacteroidota</taxon>
        <taxon>Cytophagia</taxon>
        <taxon>Cytophagales</taxon>
        <taxon>Cyclobacteriaceae</taxon>
        <taxon>Cyclobacterium</taxon>
    </lineage>
</organism>
<dbReference type="PIRSF" id="PIRSF000854">
    <property type="entry name" value="PEP_synthase"/>
    <property type="match status" value="1"/>
</dbReference>
<dbReference type="PANTHER" id="PTHR43030:SF1">
    <property type="entry name" value="PHOSPHOENOLPYRUVATE SYNTHASE"/>
    <property type="match status" value="1"/>
</dbReference>
<keyword evidence="9 15" id="KW-0547">Nucleotide-binding</keyword>
<dbReference type="InterPro" id="IPR000121">
    <property type="entry name" value="PEP_util_C"/>
</dbReference>
<feature type="domain" description="Pyruvate phosphate dikinase AMP/ATP-binding" evidence="17">
    <location>
        <begin position="18"/>
        <end position="338"/>
    </location>
</feature>
<evidence type="ECO:0000256" key="9">
    <source>
        <dbReference type="ARBA" id="ARBA00022741"/>
    </source>
</evidence>
<dbReference type="NCBIfam" id="NF005057">
    <property type="entry name" value="PRK06464.1"/>
    <property type="match status" value="1"/>
</dbReference>
<dbReference type="EMBL" id="JAUFQS010000047">
    <property type="protein sequence ID" value="MDN3690659.1"/>
    <property type="molecule type" value="Genomic_DNA"/>
</dbReference>
<evidence type="ECO:0000256" key="3">
    <source>
        <dbReference type="ARBA" id="ARBA00004742"/>
    </source>
</evidence>
<evidence type="ECO:0000256" key="11">
    <source>
        <dbReference type="ARBA" id="ARBA00022840"/>
    </source>
</evidence>
<evidence type="ECO:0000256" key="15">
    <source>
        <dbReference type="PIRNR" id="PIRNR000854"/>
    </source>
</evidence>
<comment type="function">
    <text evidence="2 15">Catalyzes the phosphorylation of pyruvate to phosphoenolpyruvate.</text>
</comment>
<dbReference type="PROSITE" id="PS00742">
    <property type="entry name" value="PEP_ENZYMES_2"/>
    <property type="match status" value="1"/>
</dbReference>
<dbReference type="SUPFAM" id="SSF51621">
    <property type="entry name" value="Phosphoenolpyruvate/pyruvate domain"/>
    <property type="match status" value="1"/>
</dbReference>
<evidence type="ECO:0000256" key="2">
    <source>
        <dbReference type="ARBA" id="ARBA00002988"/>
    </source>
</evidence>
<evidence type="ECO:0000259" key="18">
    <source>
        <dbReference type="Pfam" id="PF02896"/>
    </source>
</evidence>
<evidence type="ECO:0000256" key="5">
    <source>
        <dbReference type="ARBA" id="ARBA00011996"/>
    </source>
</evidence>
<gene>
    <name evidence="19" type="primary">ppsA</name>
    <name evidence="19" type="ORF">QWZ15_22755</name>
</gene>
<keyword evidence="11 15" id="KW-0067">ATP-binding</keyword>
<dbReference type="InterPro" id="IPR040442">
    <property type="entry name" value="Pyrv_kinase-like_dom_sf"/>
</dbReference>
<keyword evidence="12 15" id="KW-0460">Magnesium</keyword>
<evidence type="ECO:0000256" key="8">
    <source>
        <dbReference type="ARBA" id="ARBA00022723"/>
    </source>
</evidence>
<evidence type="ECO:0000256" key="12">
    <source>
        <dbReference type="ARBA" id="ARBA00022842"/>
    </source>
</evidence>
<keyword evidence="8 15" id="KW-0479">Metal-binding</keyword>
<reference evidence="20" key="1">
    <citation type="journal article" date="2019" name="Int. J. Syst. Evol. Microbiol.">
        <title>The Global Catalogue of Microorganisms (GCM) 10K type strain sequencing project: providing services to taxonomists for standard genome sequencing and annotation.</title>
        <authorList>
            <consortium name="The Broad Institute Genomics Platform"/>
            <consortium name="The Broad Institute Genome Sequencing Center for Infectious Disease"/>
            <person name="Wu L."/>
            <person name="Ma J."/>
        </authorList>
    </citation>
    <scope>NUCLEOTIDE SEQUENCE [LARGE SCALE GENOMIC DNA]</scope>
    <source>
        <strain evidence="20">CECT 7706</strain>
    </source>
</reference>
<evidence type="ECO:0000313" key="19">
    <source>
        <dbReference type="EMBL" id="MDN3690659.1"/>
    </source>
</evidence>
<dbReference type="NCBIfam" id="TIGR01418">
    <property type="entry name" value="PEP_synth"/>
    <property type="match status" value="1"/>
</dbReference>
<dbReference type="Gene3D" id="3.30.1490.20">
    <property type="entry name" value="ATP-grasp fold, A domain"/>
    <property type="match status" value="1"/>
</dbReference>
<evidence type="ECO:0000256" key="1">
    <source>
        <dbReference type="ARBA" id="ARBA00001946"/>
    </source>
</evidence>
<dbReference type="InterPro" id="IPR013815">
    <property type="entry name" value="ATP_grasp_subdomain_1"/>
</dbReference>
<accession>A0ABT8CFD5</accession>
<evidence type="ECO:0000259" key="17">
    <source>
        <dbReference type="Pfam" id="PF01326"/>
    </source>
</evidence>
<dbReference type="Proteomes" id="UP001236663">
    <property type="component" value="Unassembled WGS sequence"/>
</dbReference>
<comment type="caution">
    <text evidence="19">The sequence shown here is derived from an EMBL/GenBank/DDBJ whole genome shotgun (WGS) entry which is preliminary data.</text>
</comment>
<dbReference type="InterPro" id="IPR015813">
    <property type="entry name" value="Pyrv/PenolPyrv_kinase-like_dom"/>
</dbReference>
<sequence>MTKYCISFKDIRHTDLASVGGKNASLGEMIRKMTPLGIRVPMGFALTVAAYRAFLKAAELEIPLKDCLDSLDTKKLRNLSEVGRQCRKLILSAEIPDQIRQEVLESYQGLGKKKSVAARSSATAEDLPTASFAGQHDSFLNIKGAKALLEAVRNCYASLFNDRAIKYRLDNGFDHMEVGLSVSVQNMVRSDKGSAGVAFTMDPESGLDKVVYLTSAWGLGELVVQGAVNPDEFYLFKPSLIKGLPYPLLQKKLGAKEHKMIFSKDTKNPVKRISTTAREKQQFSLDEADVIQLGKWCLEIEKLYQTPMDIEWAKDGKTGELNIVQARPETVHTKKAPTLKSYRLKSKESPLCIGKAVGKAIATGKVAIVNSLADASKVKMGDIIVADSTNPDWNALLRKAVCIVTNKGGRTSHASIVARELGIHAVVGCGNATEKLKDGQIVTVSCADGDEGKVYDGKLPFEVEEIALENLKDTKTNAMLILADPGSAFQLAMYPQQGVGLLRMEFIISTSIRVHPMALVNFEELMESNEKKAIQAITSDYEDKELYFVEKLASSVGLVAAAFYPKEVIVRMSDFKSNEYKDLIGGKYFEPEEENPMLGFRGASRYYHEMYREGFGLECRAMKRVREEMGLDNVKLMIPFCRTPEEGKKVLACMQSFGLERGKNHLEVYMMVEIPSNIILAKSFADLFDGFSIGTNDLTQLILGVDRDSALVSGLFDENNPAVKEMLESVIRDVKGKGKKIGLCGQAPSDYPEFAGFLVSMGIDSISFNADALITGIGNIQKAENLV</sequence>
<evidence type="ECO:0000256" key="7">
    <source>
        <dbReference type="ARBA" id="ARBA00022679"/>
    </source>
</evidence>
<keyword evidence="7 15" id="KW-0808">Transferase</keyword>
<evidence type="ECO:0000256" key="14">
    <source>
        <dbReference type="ARBA" id="ARBA00047700"/>
    </source>
</evidence>
<dbReference type="InterPro" id="IPR002192">
    <property type="entry name" value="PPDK_AMP/ATP-bd"/>
</dbReference>
<keyword evidence="20" id="KW-1185">Reference proteome</keyword>
<feature type="domain" description="PEP-utilising enzyme C-terminal" evidence="18">
    <location>
        <begin position="485"/>
        <end position="774"/>
    </location>
</feature>
<protein>
    <recommendedName>
        <fullName evidence="6 15">Phosphoenolpyruvate synthase</fullName>
        <shortName evidence="15">PEP synthase</shortName>
        <ecNumber evidence="5 15">2.7.9.2</ecNumber>
    </recommendedName>
    <alternativeName>
        <fullName evidence="13 15">Pyruvate, water dikinase</fullName>
    </alternativeName>
</protein>
<dbReference type="InterPro" id="IPR036637">
    <property type="entry name" value="Phosphohistidine_dom_sf"/>
</dbReference>
<comment type="pathway">
    <text evidence="3 15">Carbohydrate biosynthesis; gluconeogenesis.</text>
</comment>
<dbReference type="InterPro" id="IPR018274">
    <property type="entry name" value="PEP_util_AS"/>
</dbReference>
<evidence type="ECO:0000256" key="13">
    <source>
        <dbReference type="ARBA" id="ARBA00033470"/>
    </source>
</evidence>
<proteinExistence type="inferred from homology"/>
<evidence type="ECO:0000256" key="6">
    <source>
        <dbReference type="ARBA" id="ARBA00021623"/>
    </source>
</evidence>
<dbReference type="SUPFAM" id="SSF56059">
    <property type="entry name" value="Glutathione synthetase ATP-binding domain-like"/>
    <property type="match status" value="1"/>
</dbReference>
<evidence type="ECO:0000259" key="16">
    <source>
        <dbReference type="Pfam" id="PF00391"/>
    </source>
</evidence>
<dbReference type="PANTHER" id="PTHR43030">
    <property type="entry name" value="PHOSPHOENOLPYRUVATE SYNTHASE"/>
    <property type="match status" value="1"/>
</dbReference>
<dbReference type="Gene3D" id="3.30.470.20">
    <property type="entry name" value="ATP-grasp fold, B domain"/>
    <property type="match status" value="1"/>
</dbReference>
<comment type="similarity">
    <text evidence="4 15">Belongs to the PEP-utilizing enzyme family.</text>
</comment>
<keyword evidence="10 15" id="KW-0418">Kinase</keyword>
<dbReference type="InterPro" id="IPR023151">
    <property type="entry name" value="PEP_util_CS"/>
</dbReference>
<dbReference type="InterPro" id="IPR008279">
    <property type="entry name" value="PEP-util_enz_mobile_dom"/>
</dbReference>
<dbReference type="Pfam" id="PF00391">
    <property type="entry name" value="PEP-utilizers"/>
    <property type="match status" value="1"/>
</dbReference>
<dbReference type="Gene3D" id="3.50.30.10">
    <property type="entry name" value="Phosphohistidine domain"/>
    <property type="match status" value="1"/>
</dbReference>
<comment type="cofactor">
    <cofactor evidence="1 15">
        <name>Mg(2+)</name>
        <dbReference type="ChEBI" id="CHEBI:18420"/>
    </cofactor>
</comment>
<feature type="domain" description="PEP-utilising enzyme mobile" evidence="16">
    <location>
        <begin position="380"/>
        <end position="449"/>
    </location>
</feature>
<dbReference type="GO" id="GO:0008986">
    <property type="term" value="F:pyruvate, water dikinase activity"/>
    <property type="evidence" value="ECO:0007669"/>
    <property type="project" value="UniProtKB-EC"/>
</dbReference>
<evidence type="ECO:0000256" key="10">
    <source>
        <dbReference type="ARBA" id="ARBA00022777"/>
    </source>
</evidence>
<evidence type="ECO:0000313" key="20">
    <source>
        <dbReference type="Proteomes" id="UP001236663"/>
    </source>
</evidence>
<dbReference type="EC" id="2.7.9.2" evidence="5 15"/>
<name>A0ABT8CFD5_9BACT</name>
<dbReference type="Gene3D" id="3.20.20.60">
    <property type="entry name" value="Phosphoenolpyruvate-binding domains"/>
    <property type="match status" value="1"/>
</dbReference>
<dbReference type="InterPro" id="IPR006319">
    <property type="entry name" value="PEP_synth"/>
</dbReference>